<name>A0A7D9JC91_PARCT</name>
<organism evidence="1 2">
    <name type="scientific">Paramuricea clavata</name>
    <name type="common">Red gorgonian</name>
    <name type="synonym">Violescent sea-whip</name>
    <dbReference type="NCBI Taxonomy" id="317549"/>
    <lineage>
        <taxon>Eukaryota</taxon>
        <taxon>Metazoa</taxon>
        <taxon>Cnidaria</taxon>
        <taxon>Anthozoa</taxon>
        <taxon>Octocorallia</taxon>
        <taxon>Malacalcyonacea</taxon>
        <taxon>Plexauridae</taxon>
        <taxon>Paramuricea</taxon>
    </lineage>
</organism>
<keyword evidence="2" id="KW-1185">Reference proteome</keyword>
<gene>
    <name evidence="1" type="ORF">PACLA_8A065397</name>
</gene>
<dbReference type="Proteomes" id="UP001152795">
    <property type="component" value="Unassembled WGS sequence"/>
</dbReference>
<reference evidence="1" key="1">
    <citation type="submission" date="2020-04" db="EMBL/GenBank/DDBJ databases">
        <authorList>
            <person name="Alioto T."/>
            <person name="Alioto T."/>
            <person name="Gomez Garrido J."/>
        </authorList>
    </citation>
    <scope>NUCLEOTIDE SEQUENCE</scope>
    <source>
        <strain evidence="1">A484AB</strain>
    </source>
</reference>
<sequence>MPTGQYIHKKVVVIRSILAKSGFRLSTTGLLLWKRYDSTQGSDRGNVCDKPVEYKGCYRLDVENNGRFIKNIDSSSSGATTIKVLAPIFLENTKCSINWQDWTYLKNSKPWQTVGKPDDGITLSNADGKSKGIDLKISSSSHERWSGTVLMLQVKCSSETTSEQHCMLLKFHGGAHDDDDDDNDNDDDDKNGIFITYKKTKSAKSDSYKISTIVLAVCLAIVLAGILAYVVIQRKCKRRQASDNIPFYAEDQEA</sequence>
<protein>
    <submittedName>
        <fullName evidence="1">Uncharacterized protein</fullName>
    </submittedName>
</protein>
<proteinExistence type="predicted"/>
<comment type="caution">
    <text evidence="1">The sequence shown here is derived from an EMBL/GenBank/DDBJ whole genome shotgun (WGS) entry which is preliminary data.</text>
</comment>
<dbReference type="AlphaFoldDB" id="A0A7D9JC91"/>
<accession>A0A7D9JC91</accession>
<evidence type="ECO:0000313" key="2">
    <source>
        <dbReference type="Proteomes" id="UP001152795"/>
    </source>
</evidence>
<evidence type="ECO:0000313" key="1">
    <source>
        <dbReference type="EMBL" id="CAB4026732.1"/>
    </source>
</evidence>
<dbReference type="EMBL" id="CACRXK020014372">
    <property type="protein sequence ID" value="CAB4026732.1"/>
    <property type="molecule type" value="Genomic_DNA"/>
</dbReference>